<dbReference type="PaxDb" id="4113-PGSC0003DMT400097464"/>
<keyword evidence="3" id="KW-1185">Reference proteome</keyword>
<feature type="region of interest" description="Disordered" evidence="1">
    <location>
        <begin position="54"/>
        <end position="83"/>
    </location>
</feature>
<reference evidence="2" key="2">
    <citation type="submission" date="2015-06" db="UniProtKB">
        <authorList>
            <consortium name="EnsemblPlants"/>
        </authorList>
    </citation>
    <scope>IDENTIFICATION</scope>
    <source>
        <strain evidence="2">DM1-3 516 R44</strain>
    </source>
</reference>
<feature type="compositionally biased region" description="Polar residues" evidence="1">
    <location>
        <begin position="56"/>
        <end position="82"/>
    </location>
</feature>
<reference evidence="3" key="1">
    <citation type="journal article" date="2011" name="Nature">
        <title>Genome sequence and analysis of the tuber crop potato.</title>
        <authorList>
            <consortium name="The Potato Genome Sequencing Consortium"/>
        </authorList>
    </citation>
    <scope>NUCLEOTIDE SEQUENCE [LARGE SCALE GENOMIC DNA]</scope>
    <source>
        <strain evidence="3">cv. DM1-3 516 R44</strain>
    </source>
</reference>
<dbReference type="HOGENOM" id="CLU_120218_0_0_1"/>
<dbReference type="Gramene" id="PGSC0003DMT400097464">
    <property type="protein sequence ID" value="PGSC0003DMT400097464"/>
    <property type="gene ID" value="PGSC0003DMG400047035"/>
</dbReference>
<evidence type="ECO:0000256" key="1">
    <source>
        <dbReference type="SAM" id="MobiDB-lite"/>
    </source>
</evidence>
<name>M1E0P2_SOLTU</name>
<accession>M1E0P2</accession>
<dbReference type="Proteomes" id="UP000011115">
    <property type="component" value="Unassembled WGS sequence"/>
</dbReference>
<dbReference type="AlphaFoldDB" id="M1E0P2"/>
<organism evidence="2 3">
    <name type="scientific">Solanum tuberosum</name>
    <name type="common">Potato</name>
    <dbReference type="NCBI Taxonomy" id="4113"/>
    <lineage>
        <taxon>Eukaryota</taxon>
        <taxon>Viridiplantae</taxon>
        <taxon>Streptophyta</taxon>
        <taxon>Embryophyta</taxon>
        <taxon>Tracheophyta</taxon>
        <taxon>Spermatophyta</taxon>
        <taxon>Magnoliopsida</taxon>
        <taxon>eudicotyledons</taxon>
        <taxon>Gunneridae</taxon>
        <taxon>Pentapetalae</taxon>
        <taxon>asterids</taxon>
        <taxon>lamiids</taxon>
        <taxon>Solanales</taxon>
        <taxon>Solanaceae</taxon>
        <taxon>Solanoideae</taxon>
        <taxon>Solaneae</taxon>
        <taxon>Solanum</taxon>
    </lineage>
</organism>
<dbReference type="InParanoid" id="M1E0P2"/>
<protein>
    <submittedName>
        <fullName evidence="2">Uncharacterized protein</fullName>
    </submittedName>
</protein>
<evidence type="ECO:0000313" key="2">
    <source>
        <dbReference type="EnsemblPlants" id="PGSC0003DMT400097464"/>
    </source>
</evidence>
<evidence type="ECO:0000313" key="3">
    <source>
        <dbReference type="Proteomes" id="UP000011115"/>
    </source>
</evidence>
<proteinExistence type="predicted"/>
<dbReference type="EnsemblPlants" id="PGSC0003DMT400097464">
    <property type="protein sequence ID" value="PGSC0003DMT400097464"/>
    <property type="gene ID" value="PGSC0003DMG400047035"/>
</dbReference>
<sequence length="142" mass="16194">MDKTRDLTNLAIVADTPTLDNGRPPLHFPTSDPTCEHFPNNSSTSTILKPLIIDLTTPNPNHPSSPHQELPTPQNPNTNVFQNFPPIHQIPTKIAQDPPITQPIPLKNTFHLPIWPELYPPFTTHFEPDRYEKKEKEWKVIS</sequence>